<keyword evidence="3" id="KW-0808">Transferase</keyword>
<evidence type="ECO:0000256" key="4">
    <source>
        <dbReference type="ARBA" id="ARBA00022723"/>
    </source>
</evidence>
<gene>
    <name evidence="13" type="ORF">PHAMO_320067</name>
</gene>
<dbReference type="InterPro" id="IPR016064">
    <property type="entry name" value="NAD/diacylglycerol_kinase_sf"/>
</dbReference>
<evidence type="ECO:0000259" key="12">
    <source>
        <dbReference type="PROSITE" id="PS50146"/>
    </source>
</evidence>
<evidence type="ECO:0000256" key="2">
    <source>
        <dbReference type="ARBA" id="ARBA00022516"/>
    </source>
</evidence>
<feature type="domain" description="DAGKc" evidence="12">
    <location>
        <begin position="37"/>
        <end position="169"/>
    </location>
</feature>
<name>H8FUR0_MAGML</name>
<dbReference type="GO" id="GO:0046872">
    <property type="term" value="F:metal ion binding"/>
    <property type="evidence" value="ECO:0007669"/>
    <property type="project" value="UniProtKB-KW"/>
</dbReference>
<evidence type="ECO:0000256" key="3">
    <source>
        <dbReference type="ARBA" id="ARBA00022679"/>
    </source>
</evidence>
<comment type="cofactor">
    <cofactor evidence="1">
        <name>Mg(2+)</name>
        <dbReference type="ChEBI" id="CHEBI:18420"/>
    </cofactor>
</comment>
<keyword evidence="7" id="KW-0067">ATP-binding</keyword>
<dbReference type="InterPro" id="IPR001206">
    <property type="entry name" value="Diacylglycerol_kinase_cat_dom"/>
</dbReference>
<organism evidence="13 14">
    <name type="scientific">Magnetospirillum molischianum DSM 120</name>
    <dbReference type="NCBI Taxonomy" id="1150626"/>
    <lineage>
        <taxon>Bacteria</taxon>
        <taxon>Pseudomonadati</taxon>
        <taxon>Pseudomonadota</taxon>
        <taxon>Alphaproteobacteria</taxon>
        <taxon>Rhodospirillales</taxon>
        <taxon>Rhodospirillaceae</taxon>
        <taxon>Magnetospirillum</taxon>
    </lineage>
</organism>
<dbReference type="Gene3D" id="2.60.200.40">
    <property type="match status" value="1"/>
</dbReference>
<keyword evidence="6 13" id="KW-0418">Kinase</keyword>
<keyword evidence="11" id="KW-1208">Phospholipid metabolism</keyword>
<evidence type="ECO:0000313" key="14">
    <source>
        <dbReference type="Proteomes" id="UP000004169"/>
    </source>
</evidence>
<evidence type="ECO:0000256" key="5">
    <source>
        <dbReference type="ARBA" id="ARBA00022741"/>
    </source>
</evidence>
<sequence>MNNVGNNYFTDDSLAIRDIEPLMLANTMIPSIEAAPTQPRRVLVVYNPTAGRHKRRRLIGVAERLERLGCAVTIQETAKRGDAEDFAARADTALFDAVIAAGGDGTVNEVLNGLALAGGGLALGVLPLGTANVLACEIGLDPRDSEQVARAIAFGPARRVHLGTANRRRFLLMAGAGLDAEVVAGLNVTLKRHAGKLAYVVEGLKQAVGYDFPILTIRADGISYEGRMVVACKGRFYGGPFVAAPDANLEAPMLEICVLPAAGVAGMLRYGIALPLGKLTELPEVQVISAKSIIVTGPRGAPVQGDGDIIARLPAEIAIADETVNLICPEISAAAIN</sequence>
<evidence type="ECO:0000256" key="10">
    <source>
        <dbReference type="ARBA" id="ARBA00023209"/>
    </source>
</evidence>
<protein>
    <submittedName>
        <fullName evidence="13">Sphingosine kinase and enzyme related to eukaryotic diacylglycerol kinase</fullName>
    </submittedName>
</protein>
<keyword evidence="14" id="KW-1185">Reference proteome</keyword>
<keyword evidence="4" id="KW-0479">Metal-binding</keyword>
<dbReference type="GO" id="GO:0008654">
    <property type="term" value="P:phospholipid biosynthetic process"/>
    <property type="evidence" value="ECO:0007669"/>
    <property type="project" value="UniProtKB-KW"/>
</dbReference>
<evidence type="ECO:0000256" key="7">
    <source>
        <dbReference type="ARBA" id="ARBA00022840"/>
    </source>
</evidence>
<keyword evidence="8" id="KW-0460">Magnesium</keyword>
<dbReference type="GO" id="GO:0005524">
    <property type="term" value="F:ATP binding"/>
    <property type="evidence" value="ECO:0007669"/>
    <property type="project" value="UniProtKB-KW"/>
</dbReference>
<dbReference type="SUPFAM" id="SSF111331">
    <property type="entry name" value="NAD kinase/diacylglycerol kinase-like"/>
    <property type="match status" value="1"/>
</dbReference>
<dbReference type="GO" id="GO:0016301">
    <property type="term" value="F:kinase activity"/>
    <property type="evidence" value="ECO:0007669"/>
    <property type="project" value="UniProtKB-KW"/>
</dbReference>
<dbReference type="Pfam" id="PF00781">
    <property type="entry name" value="DAGK_cat"/>
    <property type="match status" value="1"/>
</dbReference>
<keyword evidence="9" id="KW-0443">Lipid metabolism</keyword>
<evidence type="ECO:0000256" key="6">
    <source>
        <dbReference type="ARBA" id="ARBA00022777"/>
    </source>
</evidence>
<keyword evidence="10" id="KW-0594">Phospholipid biosynthesis</keyword>
<keyword evidence="2" id="KW-0444">Lipid biosynthesis</keyword>
<proteinExistence type="predicted"/>
<evidence type="ECO:0000256" key="11">
    <source>
        <dbReference type="ARBA" id="ARBA00023264"/>
    </source>
</evidence>
<dbReference type="InterPro" id="IPR045540">
    <property type="entry name" value="YegS/DAGK_C"/>
</dbReference>
<reference evidence="13 14" key="1">
    <citation type="journal article" date="2012" name="J. Bacteriol.">
        <title>Draft Genome Sequence of the Purple Photosynthetic Bacterium Phaeospirillum molischianum DSM120, a Particularly Versatile Bacterium.</title>
        <authorList>
            <person name="Duquesne K."/>
            <person name="Prima V."/>
            <person name="Ji B."/>
            <person name="Rouy Z."/>
            <person name="Medigue C."/>
            <person name="Talla E."/>
            <person name="Sturgis J.N."/>
        </authorList>
    </citation>
    <scope>NUCLEOTIDE SEQUENCE [LARGE SCALE GENOMIC DNA]</scope>
    <source>
        <strain evidence="14">DSM120</strain>
    </source>
</reference>
<dbReference type="eggNOG" id="COG1597">
    <property type="taxonomic scope" value="Bacteria"/>
</dbReference>
<dbReference type="InterPro" id="IPR005218">
    <property type="entry name" value="Diacylglycerol/lipid_kinase"/>
</dbReference>
<dbReference type="Proteomes" id="UP000004169">
    <property type="component" value="Unassembled WGS sequence"/>
</dbReference>
<comment type="caution">
    <text evidence="13">The sequence shown here is derived from an EMBL/GenBank/DDBJ whole genome shotgun (WGS) entry which is preliminary data.</text>
</comment>
<dbReference type="STRING" id="1150626.PHAMO_320067"/>
<dbReference type="InterPro" id="IPR050187">
    <property type="entry name" value="Lipid_Phosphate_FormReg"/>
</dbReference>
<dbReference type="PANTHER" id="PTHR12358:SF106">
    <property type="entry name" value="LIPID KINASE YEGS"/>
    <property type="match status" value="1"/>
</dbReference>
<dbReference type="EMBL" id="CAHP01000026">
    <property type="protein sequence ID" value="CCG42098.1"/>
    <property type="molecule type" value="Genomic_DNA"/>
</dbReference>
<evidence type="ECO:0000256" key="9">
    <source>
        <dbReference type="ARBA" id="ARBA00023098"/>
    </source>
</evidence>
<evidence type="ECO:0000256" key="8">
    <source>
        <dbReference type="ARBA" id="ARBA00022842"/>
    </source>
</evidence>
<dbReference type="PANTHER" id="PTHR12358">
    <property type="entry name" value="SPHINGOSINE KINASE"/>
    <property type="match status" value="1"/>
</dbReference>
<keyword evidence="5" id="KW-0547">Nucleotide-binding</keyword>
<accession>H8FUR0</accession>
<evidence type="ECO:0000313" key="13">
    <source>
        <dbReference type="EMBL" id="CCG42098.1"/>
    </source>
</evidence>
<dbReference type="NCBIfam" id="TIGR00147">
    <property type="entry name" value="YegS/Rv2252/BmrU family lipid kinase"/>
    <property type="match status" value="1"/>
</dbReference>
<dbReference type="SMART" id="SM00046">
    <property type="entry name" value="DAGKc"/>
    <property type="match status" value="1"/>
</dbReference>
<dbReference type="InterPro" id="IPR017438">
    <property type="entry name" value="ATP-NAD_kinase_N"/>
</dbReference>
<dbReference type="Pfam" id="PF19279">
    <property type="entry name" value="YegS_C"/>
    <property type="match status" value="1"/>
</dbReference>
<dbReference type="Gene3D" id="3.40.50.10330">
    <property type="entry name" value="Probable inorganic polyphosphate/atp-NAD kinase, domain 1"/>
    <property type="match status" value="1"/>
</dbReference>
<dbReference type="GO" id="GO:0005886">
    <property type="term" value="C:plasma membrane"/>
    <property type="evidence" value="ECO:0007669"/>
    <property type="project" value="TreeGrafter"/>
</dbReference>
<dbReference type="AlphaFoldDB" id="H8FUR0"/>
<evidence type="ECO:0000256" key="1">
    <source>
        <dbReference type="ARBA" id="ARBA00001946"/>
    </source>
</evidence>
<dbReference type="PROSITE" id="PS50146">
    <property type="entry name" value="DAGK"/>
    <property type="match status" value="1"/>
</dbReference>